<proteinExistence type="predicted"/>
<dbReference type="Gene3D" id="3.30.1870.10">
    <property type="entry name" value="EreA-like, domain 2"/>
    <property type="match status" value="1"/>
</dbReference>
<dbReference type="InterPro" id="IPR052036">
    <property type="entry name" value="Hydrolase/PRTase-associated"/>
</dbReference>
<dbReference type="CDD" id="cd14728">
    <property type="entry name" value="Ere-like"/>
    <property type="match status" value="1"/>
</dbReference>
<dbReference type="PIRSF" id="PIRSF036794">
    <property type="entry name" value="UCP_erythr_ester"/>
    <property type="match status" value="1"/>
</dbReference>
<sequence length="437" mass="48004">MIAAEEQVRRAALPLRGEGDLDPLLERVGEARFVLLGEASHGTHEFYAWRAAITRRLVLEKGFSLVTVEGDWPDCHRVNCSVTGAPGAPEDPAEVLAGFGRWPTWMWANTDVVELTRWLRSHNDTLPADARVGFHGLDVYSLMDSLRSVVAYLREHEPGHVDAALEALRCFEPHGEDVQRYAEATRLAPSSCEGPVVELLARLRSGTDGTGHERDARFDAEQNALVAAGAEAYYRAVVRGGAQAWNVRDRHMADTLDRLVAHRGPGAKAVVWEHNTHIGDARFTDMARDGMVNVGQLVRERHGEDDVVLVGFGSHGGTVVAARAWDGPSQVLPLPPAHPGSVEDLLHHSGIDPAALFVFPTAGELPRWLTGIREHRAVGVVYQPELDPTHNYVPTVLGRRYDAFCWFDRTRALTPLHGEPPAAGPGHGEDDTWPWGQ</sequence>
<name>A0ABP9I1T2_9ACTN</name>
<evidence type="ECO:0000313" key="2">
    <source>
        <dbReference type="EMBL" id="GAA4985363.1"/>
    </source>
</evidence>
<dbReference type="Pfam" id="PF05139">
    <property type="entry name" value="Erythro_esteras"/>
    <property type="match status" value="1"/>
</dbReference>
<dbReference type="RefSeq" id="WP_345712952.1">
    <property type="nucleotide sequence ID" value="NZ_BAABIL010000396.1"/>
</dbReference>
<comment type="caution">
    <text evidence="2">The sequence shown here is derived from an EMBL/GenBank/DDBJ whole genome shotgun (WGS) entry which is preliminary data.</text>
</comment>
<accession>A0ABP9I1T2</accession>
<protein>
    <recommendedName>
        <fullName evidence="4">Erythromycin esterase-like protein</fullName>
    </recommendedName>
</protein>
<dbReference type="PANTHER" id="PTHR31299">
    <property type="entry name" value="ESTERASE, PUTATIVE (AFU_ORTHOLOGUE AFUA_1G05850)-RELATED"/>
    <property type="match status" value="1"/>
</dbReference>
<evidence type="ECO:0000313" key="3">
    <source>
        <dbReference type="Proteomes" id="UP001501195"/>
    </source>
</evidence>
<organism evidence="2 3">
    <name type="scientific">Kineococcus glutinatus</name>
    <dbReference type="NCBI Taxonomy" id="1070872"/>
    <lineage>
        <taxon>Bacteria</taxon>
        <taxon>Bacillati</taxon>
        <taxon>Actinomycetota</taxon>
        <taxon>Actinomycetes</taxon>
        <taxon>Kineosporiales</taxon>
        <taxon>Kineosporiaceae</taxon>
        <taxon>Kineococcus</taxon>
    </lineage>
</organism>
<dbReference type="EMBL" id="BAABIL010000396">
    <property type="protein sequence ID" value="GAA4985363.1"/>
    <property type="molecule type" value="Genomic_DNA"/>
</dbReference>
<dbReference type="PANTHER" id="PTHR31299:SF0">
    <property type="entry name" value="ESTERASE, PUTATIVE (AFU_ORTHOLOGUE AFUA_1G05850)-RELATED"/>
    <property type="match status" value="1"/>
</dbReference>
<feature type="region of interest" description="Disordered" evidence="1">
    <location>
        <begin position="417"/>
        <end position="437"/>
    </location>
</feature>
<evidence type="ECO:0008006" key="4">
    <source>
        <dbReference type="Google" id="ProtNLM"/>
    </source>
</evidence>
<dbReference type="Gene3D" id="3.40.1660.10">
    <property type="entry name" value="EreA-like (biosynthetic domain)"/>
    <property type="match status" value="1"/>
</dbReference>
<dbReference type="Proteomes" id="UP001501195">
    <property type="component" value="Unassembled WGS sequence"/>
</dbReference>
<reference evidence="3" key="1">
    <citation type="journal article" date="2019" name="Int. J. Syst. Evol. Microbiol.">
        <title>The Global Catalogue of Microorganisms (GCM) 10K type strain sequencing project: providing services to taxonomists for standard genome sequencing and annotation.</title>
        <authorList>
            <consortium name="The Broad Institute Genomics Platform"/>
            <consortium name="The Broad Institute Genome Sequencing Center for Infectious Disease"/>
            <person name="Wu L."/>
            <person name="Ma J."/>
        </authorList>
    </citation>
    <scope>NUCLEOTIDE SEQUENCE [LARGE SCALE GENOMIC DNA]</scope>
    <source>
        <strain evidence="3">JCM 18126</strain>
    </source>
</reference>
<dbReference type="SUPFAM" id="SSF159501">
    <property type="entry name" value="EreA/ChaN-like"/>
    <property type="match status" value="1"/>
</dbReference>
<gene>
    <name evidence="2" type="ORF">GCM10023225_25250</name>
</gene>
<dbReference type="InterPro" id="IPR007815">
    <property type="entry name" value="Emycin_Estase"/>
</dbReference>
<dbReference type="InterPro" id="IPR014622">
    <property type="entry name" value="UCP036794_erythomycin"/>
</dbReference>
<keyword evidence="3" id="KW-1185">Reference proteome</keyword>
<evidence type="ECO:0000256" key="1">
    <source>
        <dbReference type="SAM" id="MobiDB-lite"/>
    </source>
</evidence>